<comment type="function">
    <text evidence="1 11">Catalyzes the NADPH-dependent reduction of ketopantoate into pantoic acid.</text>
</comment>
<accession>A0A1B1BGW2</accession>
<evidence type="ECO:0000256" key="10">
    <source>
        <dbReference type="ARBA" id="ARBA00048793"/>
    </source>
</evidence>
<keyword evidence="15" id="KW-1185">Reference proteome</keyword>
<dbReference type="InterPro" id="IPR013332">
    <property type="entry name" value="KPR_N"/>
</dbReference>
<evidence type="ECO:0000256" key="3">
    <source>
        <dbReference type="ARBA" id="ARBA00007870"/>
    </source>
</evidence>
<dbReference type="EC" id="1.1.1.169" evidence="4 11"/>
<feature type="domain" description="Ketopantoate reductase N-terminal" evidence="12">
    <location>
        <begin position="3"/>
        <end position="146"/>
    </location>
</feature>
<evidence type="ECO:0000256" key="1">
    <source>
        <dbReference type="ARBA" id="ARBA00002919"/>
    </source>
</evidence>
<feature type="domain" description="Ketopantoate reductase C-terminal" evidence="13">
    <location>
        <begin position="172"/>
        <end position="314"/>
    </location>
</feature>
<dbReference type="UniPathway" id="UPA00028">
    <property type="reaction ID" value="UER00004"/>
</dbReference>
<dbReference type="InterPro" id="IPR003710">
    <property type="entry name" value="ApbA"/>
</dbReference>
<dbReference type="InterPro" id="IPR008927">
    <property type="entry name" value="6-PGluconate_DH-like_C_sf"/>
</dbReference>
<dbReference type="KEGG" id="cart:PA27867_0888"/>
<keyword evidence="7 11" id="KW-0521">NADP</keyword>
<evidence type="ECO:0000256" key="4">
    <source>
        <dbReference type="ARBA" id="ARBA00013014"/>
    </source>
</evidence>
<dbReference type="STRING" id="670052.PA27867_0888"/>
<evidence type="ECO:0000259" key="12">
    <source>
        <dbReference type="Pfam" id="PF02558"/>
    </source>
</evidence>
<evidence type="ECO:0000256" key="11">
    <source>
        <dbReference type="RuleBase" id="RU362068"/>
    </source>
</evidence>
<dbReference type="Pfam" id="PF08546">
    <property type="entry name" value="ApbA_C"/>
    <property type="match status" value="1"/>
</dbReference>
<comment type="similarity">
    <text evidence="3 11">Belongs to the ketopantoate reductase family.</text>
</comment>
<sequence length="333" mass="35094">MRIAVIGAGALGGTFATLLAQAGHDVTVTARGAGLAAIRERGIRLEGGFGKGQSHPTALERLTETPDLALVCTKAQDAEAAIGDNAAVLDGAAVIVIQNGLDGVDTARRLLPGSECFGALSIIAANYTEPGLVTVTTAAPTYLGRGSGPADQATRHWQAVLAEAVPTQAIDNFVGAQWTKLVVNMLNALPAITGLSVQSVVAHRGLRRIMTLSMREAVRVGLGRGIRFGSMQALGHRRLRVFALLPVWAGQVLPLMMRARMGTVPNLGSTLQSVRRGQRTEVDHLNGVVVREARLAGTAAPVNTRLTALVHEVEQRGSFLTATEVVERFSRSR</sequence>
<evidence type="ECO:0000259" key="13">
    <source>
        <dbReference type="Pfam" id="PF08546"/>
    </source>
</evidence>
<gene>
    <name evidence="14" type="ORF">PA27867_0888</name>
</gene>
<dbReference type="InterPro" id="IPR036291">
    <property type="entry name" value="NAD(P)-bd_dom_sf"/>
</dbReference>
<dbReference type="SUPFAM" id="SSF48179">
    <property type="entry name" value="6-phosphogluconate dehydrogenase C-terminal domain-like"/>
    <property type="match status" value="1"/>
</dbReference>
<organism evidence="14 15">
    <name type="scientific">Cryobacterium arcticum</name>
    <dbReference type="NCBI Taxonomy" id="670052"/>
    <lineage>
        <taxon>Bacteria</taxon>
        <taxon>Bacillati</taxon>
        <taxon>Actinomycetota</taxon>
        <taxon>Actinomycetes</taxon>
        <taxon>Micrococcales</taxon>
        <taxon>Microbacteriaceae</taxon>
        <taxon>Cryobacterium</taxon>
    </lineage>
</organism>
<dbReference type="Gene3D" id="1.10.1040.10">
    <property type="entry name" value="N-(1-d-carboxylethyl)-l-norvaline Dehydrogenase, domain 2"/>
    <property type="match status" value="1"/>
</dbReference>
<dbReference type="AlphaFoldDB" id="A0A1B1BGW2"/>
<dbReference type="InterPro" id="IPR013752">
    <property type="entry name" value="KPA_reductase"/>
</dbReference>
<protein>
    <recommendedName>
        <fullName evidence="5 11">2-dehydropantoate 2-reductase</fullName>
        <ecNumber evidence="4 11">1.1.1.169</ecNumber>
    </recommendedName>
    <alternativeName>
        <fullName evidence="9 11">Ketopantoate reductase</fullName>
    </alternativeName>
</protein>
<dbReference type="SUPFAM" id="SSF51735">
    <property type="entry name" value="NAD(P)-binding Rossmann-fold domains"/>
    <property type="match status" value="1"/>
</dbReference>
<dbReference type="GO" id="GO:0008677">
    <property type="term" value="F:2-dehydropantoate 2-reductase activity"/>
    <property type="evidence" value="ECO:0007669"/>
    <property type="project" value="UniProtKB-EC"/>
</dbReference>
<dbReference type="GO" id="GO:0015940">
    <property type="term" value="P:pantothenate biosynthetic process"/>
    <property type="evidence" value="ECO:0007669"/>
    <property type="project" value="UniProtKB-UniPathway"/>
</dbReference>
<keyword evidence="8 11" id="KW-0560">Oxidoreductase</keyword>
<dbReference type="PANTHER" id="PTHR43765">
    <property type="entry name" value="2-DEHYDROPANTOATE 2-REDUCTASE-RELATED"/>
    <property type="match status" value="1"/>
</dbReference>
<keyword evidence="6 11" id="KW-0566">Pantothenate biosynthesis</keyword>
<evidence type="ECO:0000256" key="7">
    <source>
        <dbReference type="ARBA" id="ARBA00022857"/>
    </source>
</evidence>
<comment type="pathway">
    <text evidence="2 11">Cofactor biosynthesis; (R)-pantothenate biosynthesis; (R)-pantoate from 3-methyl-2-oxobutanoate: step 2/2.</text>
</comment>
<dbReference type="InterPro" id="IPR013328">
    <property type="entry name" value="6PGD_dom2"/>
</dbReference>
<dbReference type="OrthoDB" id="9796561at2"/>
<proteinExistence type="inferred from homology"/>
<evidence type="ECO:0000313" key="14">
    <source>
        <dbReference type="EMBL" id="ANP71855.1"/>
    </source>
</evidence>
<dbReference type="PANTHER" id="PTHR43765:SF2">
    <property type="entry name" value="2-DEHYDROPANTOATE 2-REDUCTASE"/>
    <property type="match status" value="1"/>
</dbReference>
<dbReference type="GO" id="GO:0050661">
    <property type="term" value="F:NADP binding"/>
    <property type="evidence" value="ECO:0007669"/>
    <property type="project" value="TreeGrafter"/>
</dbReference>
<dbReference type="InterPro" id="IPR050838">
    <property type="entry name" value="Ketopantoate_reductase"/>
</dbReference>
<dbReference type="Proteomes" id="UP000092582">
    <property type="component" value="Chromosome 1"/>
</dbReference>
<dbReference type="GO" id="GO:0005737">
    <property type="term" value="C:cytoplasm"/>
    <property type="evidence" value="ECO:0007669"/>
    <property type="project" value="TreeGrafter"/>
</dbReference>
<dbReference type="Pfam" id="PF02558">
    <property type="entry name" value="ApbA"/>
    <property type="match status" value="1"/>
</dbReference>
<evidence type="ECO:0000256" key="2">
    <source>
        <dbReference type="ARBA" id="ARBA00004994"/>
    </source>
</evidence>
<dbReference type="EMBL" id="CP016282">
    <property type="protein sequence ID" value="ANP71855.1"/>
    <property type="molecule type" value="Genomic_DNA"/>
</dbReference>
<dbReference type="RefSeq" id="WP_066593866.1">
    <property type="nucleotide sequence ID" value="NZ_CP016282.1"/>
</dbReference>
<comment type="catalytic activity">
    <reaction evidence="10 11">
        <text>(R)-pantoate + NADP(+) = 2-dehydropantoate + NADPH + H(+)</text>
        <dbReference type="Rhea" id="RHEA:16233"/>
        <dbReference type="ChEBI" id="CHEBI:11561"/>
        <dbReference type="ChEBI" id="CHEBI:15378"/>
        <dbReference type="ChEBI" id="CHEBI:15980"/>
        <dbReference type="ChEBI" id="CHEBI:57783"/>
        <dbReference type="ChEBI" id="CHEBI:58349"/>
        <dbReference type="EC" id="1.1.1.169"/>
    </reaction>
</comment>
<evidence type="ECO:0000256" key="8">
    <source>
        <dbReference type="ARBA" id="ARBA00023002"/>
    </source>
</evidence>
<evidence type="ECO:0000256" key="5">
    <source>
        <dbReference type="ARBA" id="ARBA00019465"/>
    </source>
</evidence>
<dbReference type="Gene3D" id="3.40.50.720">
    <property type="entry name" value="NAD(P)-binding Rossmann-like Domain"/>
    <property type="match status" value="1"/>
</dbReference>
<evidence type="ECO:0000313" key="15">
    <source>
        <dbReference type="Proteomes" id="UP000092582"/>
    </source>
</evidence>
<dbReference type="NCBIfam" id="TIGR00745">
    <property type="entry name" value="apbA_panE"/>
    <property type="match status" value="1"/>
</dbReference>
<evidence type="ECO:0000256" key="6">
    <source>
        <dbReference type="ARBA" id="ARBA00022655"/>
    </source>
</evidence>
<evidence type="ECO:0000256" key="9">
    <source>
        <dbReference type="ARBA" id="ARBA00032024"/>
    </source>
</evidence>
<name>A0A1B1BGW2_9MICO</name>
<reference evidence="14 15" key="1">
    <citation type="submission" date="2016-06" db="EMBL/GenBank/DDBJ databases">
        <title>Genome sequencing of Cryobacterium arcticum PAMC 27867.</title>
        <authorList>
            <person name="Lee J."/>
            <person name="Kim O.-S."/>
        </authorList>
    </citation>
    <scope>NUCLEOTIDE SEQUENCE [LARGE SCALE GENOMIC DNA]</scope>
    <source>
        <strain evidence="14 15">PAMC 27867</strain>
    </source>
</reference>